<organism evidence="15 16">
    <name type="scientific">Camellia sinensis var. sinensis</name>
    <name type="common">China tea</name>
    <dbReference type="NCBI Taxonomy" id="542762"/>
    <lineage>
        <taxon>Eukaryota</taxon>
        <taxon>Viridiplantae</taxon>
        <taxon>Streptophyta</taxon>
        <taxon>Embryophyta</taxon>
        <taxon>Tracheophyta</taxon>
        <taxon>Spermatophyta</taxon>
        <taxon>Magnoliopsida</taxon>
        <taxon>eudicotyledons</taxon>
        <taxon>Gunneridae</taxon>
        <taxon>Pentapetalae</taxon>
        <taxon>asterids</taxon>
        <taxon>Ericales</taxon>
        <taxon>Theaceae</taxon>
        <taxon>Camellia</taxon>
    </lineage>
</organism>
<feature type="domain" description="RING-type" evidence="14">
    <location>
        <begin position="68"/>
        <end position="286"/>
    </location>
</feature>
<evidence type="ECO:0000313" key="15">
    <source>
        <dbReference type="EMBL" id="THG19223.1"/>
    </source>
</evidence>
<comment type="cofactor">
    <cofactor evidence="2">
        <name>Zn(2+)</name>
        <dbReference type="ChEBI" id="CHEBI:29105"/>
    </cofactor>
</comment>
<dbReference type="CDD" id="cd22584">
    <property type="entry name" value="Rcat_RBR_unk"/>
    <property type="match status" value="1"/>
</dbReference>
<evidence type="ECO:0000256" key="10">
    <source>
        <dbReference type="ARBA" id="ARBA00022786"/>
    </source>
</evidence>
<name>A0A4S4ER08_CAMSN</name>
<dbReference type="UniPathway" id="UPA00143"/>
<evidence type="ECO:0000256" key="5">
    <source>
        <dbReference type="ARBA" id="ARBA00012251"/>
    </source>
</evidence>
<keyword evidence="11" id="KW-0862">Zinc</keyword>
<reference evidence="15 16" key="1">
    <citation type="journal article" date="2018" name="Proc. Natl. Acad. Sci. U.S.A.">
        <title>Draft genome sequence of Camellia sinensis var. sinensis provides insights into the evolution of the tea genome and tea quality.</title>
        <authorList>
            <person name="Wei C."/>
            <person name="Yang H."/>
            <person name="Wang S."/>
            <person name="Zhao J."/>
            <person name="Liu C."/>
            <person name="Gao L."/>
            <person name="Xia E."/>
            <person name="Lu Y."/>
            <person name="Tai Y."/>
            <person name="She G."/>
            <person name="Sun J."/>
            <person name="Cao H."/>
            <person name="Tong W."/>
            <person name="Gao Q."/>
            <person name="Li Y."/>
            <person name="Deng W."/>
            <person name="Jiang X."/>
            <person name="Wang W."/>
            <person name="Chen Q."/>
            <person name="Zhang S."/>
            <person name="Li H."/>
            <person name="Wu J."/>
            <person name="Wang P."/>
            <person name="Li P."/>
            <person name="Shi C."/>
            <person name="Zheng F."/>
            <person name="Jian J."/>
            <person name="Huang B."/>
            <person name="Shan D."/>
            <person name="Shi M."/>
            <person name="Fang C."/>
            <person name="Yue Y."/>
            <person name="Li F."/>
            <person name="Li D."/>
            <person name="Wei S."/>
            <person name="Han B."/>
            <person name="Jiang C."/>
            <person name="Yin Y."/>
            <person name="Xia T."/>
            <person name="Zhang Z."/>
            <person name="Bennetzen J.L."/>
            <person name="Zhao S."/>
            <person name="Wan X."/>
        </authorList>
    </citation>
    <scope>NUCLEOTIDE SEQUENCE [LARGE SCALE GENOMIC DNA]</scope>
    <source>
        <strain evidence="16">cv. Shuchazao</strain>
        <tissue evidence="15">Leaf</tissue>
    </source>
</reference>
<evidence type="ECO:0000256" key="7">
    <source>
        <dbReference type="ARBA" id="ARBA00022723"/>
    </source>
</evidence>
<dbReference type="InterPro" id="IPR031127">
    <property type="entry name" value="E3_UB_ligase_RBR"/>
</dbReference>
<feature type="domain" description="RING-type" evidence="14">
    <location>
        <begin position="593"/>
        <end position="829"/>
    </location>
</feature>
<dbReference type="Proteomes" id="UP000306102">
    <property type="component" value="Unassembled WGS sequence"/>
</dbReference>
<evidence type="ECO:0000259" key="14">
    <source>
        <dbReference type="PROSITE" id="PS51873"/>
    </source>
</evidence>
<evidence type="ECO:0000256" key="3">
    <source>
        <dbReference type="ARBA" id="ARBA00003976"/>
    </source>
</evidence>
<dbReference type="Gene3D" id="3.30.40.10">
    <property type="entry name" value="Zinc/RING finger domain, C3HC4 (zinc finger)"/>
    <property type="match status" value="2"/>
</dbReference>
<dbReference type="Pfam" id="PF13456">
    <property type="entry name" value="RVT_3"/>
    <property type="match status" value="1"/>
</dbReference>
<keyword evidence="7" id="KW-0479">Metal-binding</keyword>
<dbReference type="SUPFAM" id="SSF57850">
    <property type="entry name" value="RING/U-box"/>
    <property type="match status" value="4"/>
</dbReference>
<keyword evidence="10" id="KW-0833">Ubl conjugation pathway</keyword>
<feature type="domain" description="RING-type" evidence="13">
    <location>
        <begin position="72"/>
        <end position="116"/>
    </location>
</feature>
<dbReference type="InterPro" id="IPR002156">
    <property type="entry name" value="RNaseH_domain"/>
</dbReference>
<dbReference type="FunFam" id="1.20.120.1750:FF:000019">
    <property type="entry name" value="RBR-type E3 ubiquitin transferase"/>
    <property type="match status" value="1"/>
</dbReference>
<dbReference type="CDD" id="cd22582">
    <property type="entry name" value="BRcat_RBR_unk"/>
    <property type="match status" value="2"/>
</dbReference>
<evidence type="ECO:0000256" key="9">
    <source>
        <dbReference type="ARBA" id="ARBA00022771"/>
    </source>
</evidence>
<dbReference type="AlphaFoldDB" id="A0A4S4ER08"/>
<comment type="function">
    <text evidence="3">Might act as an E3 ubiquitin-protein ligase, or as part of E3 complex, which accepts ubiquitin from specific E2 ubiquitin-conjugating enzymes and then transfers it to substrates.</text>
</comment>
<dbReference type="PROSITE" id="PS51873">
    <property type="entry name" value="TRIAD"/>
    <property type="match status" value="2"/>
</dbReference>
<dbReference type="GO" id="GO:0003676">
    <property type="term" value="F:nucleic acid binding"/>
    <property type="evidence" value="ECO:0007669"/>
    <property type="project" value="InterPro"/>
</dbReference>
<evidence type="ECO:0000256" key="2">
    <source>
        <dbReference type="ARBA" id="ARBA00001947"/>
    </source>
</evidence>
<dbReference type="Gene3D" id="1.20.120.1750">
    <property type="match status" value="1"/>
</dbReference>
<dbReference type="SMART" id="SM00647">
    <property type="entry name" value="IBR"/>
    <property type="match status" value="3"/>
</dbReference>
<dbReference type="FunFam" id="3.30.420.10:FF:000076">
    <property type="entry name" value="RBR-type E3 ubiquitin transferase"/>
    <property type="match status" value="1"/>
</dbReference>
<dbReference type="InterPro" id="IPR044066">
    <property type="entry name" value="TRIAD_supradom"/>
</dbReference>
<feature type="domain" description="RING-type" evidence="13">
    <location>
        <begin position="597"/>
        <end position="643"/>
    </location>
</feature>
<dbReference type="PROSITE" id="PS00518">
    <property type="entry name" value="ZF_RING_1"/>
    <property type="match status" value="2"/>
</dbReference>
<dbReference type="GO" id="GO:0061630">
    <property type="term" value="F:ubiquitin protein ligase activity"/>
    <property type="evidence" value="ECO:0007669"/>
    <property type="project" value="UniProtKB-EC"/>
</dbReference>
<evidence type="ECO:0000256" key="8">
    <source>
        <dbReference type="ARBA" id="ARBA00022737"/>
    </source>
</evidence>
<evidence type="ECO:0000256" key="11">
    <source>
        <dbReference type="ARBA" id="ARBA00022833"/>
    </source>
</evidence>
<comment type="caution">
    <text evidence="15">The sequence shown here is derived from an EMBL/GenBank/DDBJ whole genome shotgun (WGS) entry which is preliminary data.</text>
</comment>
<dbReference type="PANTHER" id="PTHR11685">
    <property type="entry name" value="RBR FAMILY RING FINGER AND IBR DOMAIN-CONTAINING"/>
    <property type="match status" value="1"/>
</dbReference>
<dbReference type="InterPro" id="IPR001841">
    <property type="entry name" value="Znf_RING"/>
</dbReference>
<dbReference type="EC" id="2.3.2.31" evidence="5"/>
<evidence type="ECO:0000256" key="12">
    <source>
        <dbReference type="PROSITE-ProRule" id="PRU00175"/>
    </source>
</evidence>
<dbReference type="PROSITE" id="PS50089">
    <property type="entry name" value="ZF_RING_2"/>
    <property type="match status" value="2"/>
</dbReference>
<keyword evidence="16" id="KW-1185">Reference proteome</keyword>
<dbReference type="InterPro" id="IPR017907">
    <property type="entry name" value="Znf_RING_CS"/>
</dbReference>
<dbReference type="GO" id="GO:0008270">
    <property type="term" value="F:zinc ion binding"/>
    <property type="evidence" value="ECO:0007669"/>
    <property type="project" value="UniProtKB-KW"/>
</dbReference>
<dbReference type="InterPro" id="IPR013083">
    <property type="entry name" value="Znf_RING/FYVE/PHD"/>
</dbReference>
<evidence type="ECO:0000259" key="13">
    <source>
        <dbReference type="PROSITE" id="PS50089"/>
    </source>
</evidence>
<evidence type="ECO:0000313" key="16">
    <source>
        <dbReference type="Proteomes" id="UP000306102"/>
    </source>
</evidence>
<evidence type="ECO:0000256" key="6">
    <source>
        <dbReference type="ARBA" id="ARBA00022679"/>
    </source>
</evidence>
<dbReference type="EMBL" id="SDRB02002536">
    <property type="protein sequence ID" value="THG19223.1"/>
    <property type="molecule type" value="Genomic_DNA"/>
</dbReference>
<dbReference type="Pfam" id="PF01485">
    <property type="entry name" value="IBR"/>
    <property type="match status" value="3"/>
</dbReference>
<comment type="similarity">
    <text evidence="4">Belongs to the RBR family. Ariadne subfamily.</text>
</comment>
<keyword evidence="8" id="KW-0677">Repeat</keyword>
<keyword evidence="9 12" id="KW-0863">Zinc-finger</keyword>
<dbReference type="InterPro" id="IPR036397">
    <property type="entry name" value="RNaseH_sf"/>
</dbReference>
<keyword evidence="6" id="KW-0808">Transferase</keyword>
<dbReference type="GO" id="GO:0004523">
    <property type="term" value="F:RNA-DNA hybrid ribonuclease activity"/>
    <property type="evidence" value="ECO:0007669"/>
    <property type="project" value="InterPro"/>
</dbReference>
<protein>
    <recommendedName>
        <fullName evidence="5">RBR-type E3 ubiquitin transferase</fullName>
        <ecNumber evidence="5">2.3.2.31</ecNumber>
    </recommendedName>
</protein>
<sequence length="829" mass="93368">MQVIGRWPPKQRKTATLVNQVTLLRNKFLYSAPFLVARNDVKFAFKLAREAIVSQVNGPPESNCAKNMYEGCVICLEDMDASQIFPVDGCLHRYCVACMKQHVEVKLLHGMVPKCPHEGCNSELKIDSCQKFLTPKLIEMMSQRLKEASIPVTEKVYCPYPKCSALMAKSEVLKYSKKAFVGVEQSGIRKCTKCQGVFCINCKVPWHQNMRCDEYKRNNPCLPSEDAKLKSLADMNLWRQCVKCNHMIELVAGCYHMTCRCGYEFCYTCGAEWKNKKGTCSCPLWDEDNILYNEDEEISDEEYEYDDFFDTDSDDVYCRLLLTAMAVESDLDLAFQLQIQEAMNASLAPQPCSSSSSCLASFLDEEIARFEQEHGDHDHAEAEMRRIRDDLSRRIHDQAFARDMSLISEEEWVNTGDHFVRPYGEGSSSSSSVGVSNAEAFRLYFKGLVREERVGGGVKKMSAGIGIAICDLGDYPIFELRKPLFGCDEMSHQVAEVKALIEGLNVAISLGIKRITIICDDNSVYQFVTGRAMPMQGNLAAFLGQVTLLQRKFSYCSPSLVAQKDIKFALKLASEAIVSQVTCSAESSPVKNMKETCSICLEDTDVCQMFSVNDCLHRYCSSCLKKHVEVKLLQGMLPKCPHDACKTELKIESCKNFLTSELYDLMSQRIKEYSIPATQKIYCPYPRCSALMSKAEALVNTNNAGASMCERCRGLFCMSCKAPWHSNVSCNDYKILNPYPCAEDAKLNSLARRNLWRQCVKCNHMVELAEDVVTSFATFAGLSGRTRKLHVGVLSGMSAISYMISRIGINKDWDDKKYPALIQSVNEWP</sequence>
<evidence type="ECO:0000256" key="1">
    <source>
        <dbReference type="ARBA" id="ARBA00001798"/>
    </source>
</evidence>
<dbReference type="SMART" id="SM00184">
    <property type="entry name" value="RING"/>
    <property type="match status" value="2"/>
</dbReference>
<dbReference type="STRING" id="542762.A0A4S4ER08"/>
<dbReference type="GO" id="GO:0016567">
    <property type="term" value="P:protein ubiquitination"/>
    <property type="evidence" value="ECO:0007669"/>
    <property type="project" value="UniProtKB-UniPathway"/>
</dbReference>
<dbReference type="Gene3D" id="3.30.420.10">
    <property type="entry name" value="Ribonuclease H-like superfamily/Ribonuclease H"/>
    <property type="match status" value="1"/>
</dbReference>
<proteinExistence type="inferred from homology"/>
<dbReference type="InterPro" id="IPR002867">
    <property type="entry name" value="IBR_dom"/>
</dbReference>
<evidence type="ECO:0000256" key="4">
    <source>
        <dbReference type="ARBA" id="ARBA00005884"/>
    </source>
</evidence>
<comment type="catalytic activity">
    <reaction evidence="1">
        <text>[E2 ubiquitin-conjugating enzyme]-S-ubiquitinyl-L-cysteine + [acceptor protein]-L-lysine = [E2 ubiquitin-conjugating enzyme]-L-cysteine + [acceptor protein]-N(6)-ubiquitinyl-L-lysine.</text>
        <dbReference type="EC" id="2.3.2.31"/>
    </reaction>
</comment>
<accession>A0A4S4ER08</accession>
<gene>
    <name evidence="15" type="ORF">TEA_019318</name>
</gene>
<dbReference type="FunFam" id="3.30.40.10:FF:000230">
    <property type="entry name" value="RBR-type E3 ubiquitin transferase"/>
    <property type="match status" value="2"/>
</dbReference>